<evidence type="ECO:0000256" key="1">
    <source>
        <dbReference type="SAM" id="MobiDB-lite"/>
    </source>
</evidence>
<evidence type="ECO:0000313" key="3">
    <source>
        <dbReference type="Proteomes" id="UP001320148"/>
    </source>
</evidence>
<reference evidence="2 3" key="1">
    <citation type="submission" date="2021-02" db="EMBL/GenBank/DDBJ databases">
        <title>Complete genome of Desulfoluna sp. strain ASN36.</title>
        <authorList>
            <person name="Takahashi A."/>
            <person name="Kojima H."/>
            <person name="Fukui M."/>
        </authorList>
    </citation>
    <scope>NUCLEOTIDE SEQUENCE [LARGE SCALE GENOMIC DNA]</scope>
    <source>
        <strain evidence="2 3">ASN36</strain>
    </source>
</reference>
<dbReference type="PROSITE" id="PS51257">
    <property type="entry name" value="PROKAR_LIPOPROTEIN"/>
    <property type="match status" value="1"/>
</dbReference>
<evidence type="ECO:0000313" key="2">
    <source>
        <dbReference type="EMBL" id="BCS96389.1"/>
    </source>
</evidence>
<dbReference type="EMBL" id="AP024488">
    <property type="protein sequence ID" value="BCS96389.1"/>
    <property type="molecule type" value="Genomic_DNA"/>
</dbReference>
<evidence type="ECO:0008006" key="4">
    <source>
        <dbReference type="Google" id="ProtNLM"/>
    </source>
</evidence>
<protein>
    <recommendedName>
        <fullName evidence="4">Lipoprotein</fullName>
    </recommendedName>
</protein>
<dbReference type="Proteomes" id="UP001320148">
    <property type="component" value="Chromosome"/>
</dbReference>
<sequence>MHAKQAARPFVTGTIAISTVCLIMGCTASPHRVQSTWLPPDKITVDGHEDDWVDIPPHYYDEESRVSVRTMNNADSLFVCATVGSRHLSRQVMNNGLTLRLNLDGNEGQEWALAIKPQTPPNKPEERNRDQASKNFQTKSQGFVDITYPYSSNPVTMSPAEARDKGIEAVIGKNKYGQVIFEAHLTLDAVALLKEIKPETKVNIGIESVGPETPGKQRSGSPSGRGGGDGGRKGRKGDRGSKKVLNSFKAQLAVTLAKTSS</sequence>
<keyword evidence="3" id="KW-1185">Reference proteome</keyword>
<proteinExistence type="predicted"/>
<gene>
    <name evidence="2" type="ORF">DSLASN_20210</name>
</gene>
<name>A0ABN6F2X0_9BACT</name>
<accession>A0ABN6F2X0</accession>
<feature type="region of interest" description="Disordered" evidence="1">
    <location>
        <begin position="205"/>
        <end position="246"/>
    </location>
</feature>
<feature type="compositionally biased region" description="Basic and acidic residues" evidence="1">
    <location>
        <begin position="123"/>
        <end position="132"/>
    </location>
</feature>
<feature type="region of interest" description="Disordered" evidence="1">
    <location>
        <begin position="116"/>
        <end position="138"/>
    </location>
</feature>
<organism evidence="2 3">
    <name type="scientific">Desulfoluna limicola</name>
    <dbReference type="NCBI Taxonomy" id="2810562"/>
    <lineage>
        <taxon>Bacteria</taxon>
        <taxon>Pseudomonadati</taxon>
        <taxon>Thermodesulfobacteriota</taxon>
        <taxon>Desulfobacteria</taxon>
        <taxon>Desulfobacterales</taxon>
        <taxon>Desulfolunaceae</taxon>
        <taxon>Desulfoluna</taxon>
    </lineage>
</organism>